<evidence type="ECO:0000256" key="1">
    <source>
        <dbReference type="SAM" id="MobiDB-lite"/>
    </source>
</evidence>
<keyword evidence="2" id="KW-1133">Transmembrane helix</keyword>
<feature type="domain" description="Mammalian cell entry C-terminal" evidence="4">
    <location>
        <begin position="130"/>
        <end position="316"/>
    </location>
</feature>
<evidence type="ECO:0000256" key="2">
    <source>
        <dbReference type="SAM" id="Phobius"/>
    </source>
</evidence>
<accession>A0A3G8JF01</accession>
<dbReference type="EMBL" id="CP033972">
    <property type="protein sequence ID" value="AZG43741.1"/>
    <property type="molecule type" value="Genomic_DNA"/>
</dbReference>
<reference evidence="5 6" key="1">
    <citation type="submission" date="2018-11" db="EMBL/GenBank/DDBJ databases">
        <title>Gordonia insulae sp. nov., isolated from an island soil.</title>
        <authorList>
            <person name="Kim Y.S."/>
            <person name="Kim S.B."/>
        </authorList>
    </citation>
    <scope>NUCLEOTIDE SEQUENCE [LARGE SCALE GENOMIC DNA]</scope>
    <source>
        <strain evidence="5 6">MMS17-SY073</strain>
    </source>
</reference>
<dbReference type="PANTHER" id="PTHR33371">
    <property type="entry name" value="INTERMEMBRANE PHOSPHOLIPID TRANSPORT SYSTEM BINDING PROTEIN MLAD-RELATED"/>
    <property type="match status" value="1"/>
</dbReference>
<sequence>MRAISGPFSWVRSHSVLVGNIGLVLVMLVGLAYLSFGALRWDPFKGTYHLTVHFPISGGLQETSGVTLRGARIGDVEKIRVQPESVDVTVRIEEDVKINRNAVVAALGLSAAGEQYVDFEPPSADGPYFADGDVIEVNQTRVTAPFPDMLESALNVVEQIDPVKLRSAVDNLEVALGSDGSDKNTLRVLFVSGGTIFTDLARVLPQTKTLISDTGTILKTTSDIQPDLGTTVGSLSTIVNAAVASDKEIRTLLGRGPAQLTSLTGSLNQIRDPITDVLQQFVDVARQGALRAPALANLLPSIRDASVKSLTMFHGGAWWAFGSIFPRPHCNYAVTPVRPTKILELTVPTNLYCVTEDPTQQIRGSANAPRPPGDDTAGPPPGYDPNARTVPLDK</sequence>
<keyword evidence="2" id="KW-0472">Membrane</keyword>
<dbReference type="PANTHER" id="PTHR33371:SF16">
    <property type="entry name" value="MCE-FAMILY PROTEIN MCE3F"/>
    <property type="match status" value="1"/>
</dbReference>
<feature type="transmembrane region" description="Helical" evidence="2">
    <location>
        <begin position="16"/>
        <end position="36"/>
    </location>
</feature>
<evidence type="ECO:0000313" key="6">
    <source>
        <dbReference type="Proteomes" id="UP000271469"/>
    </source>
</evidence>
<name>A0A3G8JF01_9ACTN</name>
<dbReference type="InterPro" id="IPR052336">
    <property type="entry name" value="MlaD_Phospholipid_Transporter"/>
</dbReference>
<dbReference type="Pfam" id="PF02470">
    <property type="entry name" value="MlaD"/>
    <property type="match status" value="1"/>
</dbReference>
<evidence type="ECO:0000313" key="5">
    <source>
        <dbReference type="EMBL" id="AZG43741.1"/>
    </source>
</evidence>
<dbReference type="KEGG" id="gom:D7316_00310"/>
<proteinExistence type="predicted"/>
<organism evidence="5 6">
    <name type="scientific">Gordonia insulae</name>
    <dbReference type="NCBI Taxonomy" id="2420509"/>
    <lineage>
        <taxon>Bacteria</taxon>
        <taxon>Bacillati</taxon>
        <taxon>Actinomycetota</taxon>
        <taxon>Actinomycetes</taxon>
        <taxon>Mycobacteriales</taxon>
        <taxon>Gordoniaceae</taxon>
        <taxon>Gordonia</taxon>
    </lineage>
</organism>
<feature type="region of interest" description="Disordered" evidence="1">
    <location>
        <begin position="356"/>
        <end position="394"/>
    </location>
</feature>
<evidence type="ECO:0000259" key="3">
    <source>
        <dbReference type="Pfam" id="PF02470"/>
    </source>
</evidence>
<evidence type="ECO:0000259" key="4">
    <source>
        <dbReference type="Pfam" id="PF11887"/>
    </source>
</evidence>
<dbReference type="InterPro" id="IPR024516">
    <property type="entry name" value="Mce_C"/>
</dbReference>
<dbReference type="Proteomes" id="UP000271469">
    <property type="component" value="Chromosome"/>
</dbReference>
<protein>
    <submittedName>
        <fullName evidence="5">Uncharacterized protein</fullName>
    </submittedName>
</protein>
<dbReference type="GO" id="GO:0005576">
    <property type="term" value="C:extracellular region"/>
    <property type="evidence" value="ECO:0007669"/>
    <property type="project" value="TreeGrafter"/>
</dbReference>
<keyword evidence="6" id="KW-1185">Reference proteome</keyword>
<dbReference type="InterPro" id="IPR003399">
    <property type="entry name" value="Mce/MlaD"/>
</dbReference>
<gene>
    <name evidence="5" type="ORF">D7316_00310</name>
</gene>
<feature type="domain" description="Mce/MlaD" evidence="3">
    <location>
        <begin position="47"/>
        <end position="122"/>
    </location>
</feature>
<keyword evidence="2" id="KW-0812">Transmembrane</keyword>
<dbReference type="Pfam" id="PF11887">
    <property type="entry name" value="Mce4_CUP1"/>
    <property type="match status" value="1"/>
</dbReference>
<dbReference type="RefSeq" id="WP_164473709.1">
    <property type="nucleotide sequence ID" value="NZ_CP033972.1"/>
</dbReference>
<dbReference type="AlphaFoldDB" id="A0A3G8JF01"/>